<evidence type="ECO:0000313" key="2">
    <source>
        <dbReference type="Proteomes" id="UP001163321"/>
    </source>
</evidence>
<dbReference type="Proteomes" id="UP001163321">
    <property type="component" value="Chromosome 1"/>
</dbReference>
<name>A0ACC0WVW5_9STRA</name>
<evidence type="ECO:0000313" key="1">
    <source>
        <dbReference type="EMBL" id="KAI9922160.1"/>
    </source>
</evidence>
<proteinExistence type="predicted"/>
<comment type="caution">
    <text evidence="1">The sequence shown here is derived from an EMBL/GenBank/DDBJ whole genome shotgun (WGS) entry which is preliminary data.</text>
</comment>
<gene>
    <name evidence="1" type="ORF">PsorP6_001558</name>
</gene>
<protein>
    <submittedName>
        <fullName evidence="1">Uncharacterized protein</fullName>
    </submittedName>
</protein>
<keyword evidence="2" id="KW-1185">Reference proteome</keyword>
<reference evidence="1 2" key="1">
    <citation type="journal article" date="2022" name="bioRxiv">
        <title>The genome of the oomycete Peronosclerospora sorghi, a cosmopolitan pathogen of maize and sorghum, is inflated with dispersed pseudogenes.</title>
        <authorList>
            <person name="Fletcher K."/>
            <person name="Martin F."/>
            <person name="Isakeit T."/>
            <person name="Cavanaugh K."/>
            <person name="Magill C."/>
            <person name="Michelmore R."/>
        </authorList>
    </citation>
    <scope>NUCLEOTIDE SEQUENCE [LARGE SCALE GENOMIC DNA]</scope>
    <source>
        <strain evidence="1">P6</strain>
    </source>
</reference>
<sequence length="137" mass="13492">MSAHIQQLTSVVSSLATMARGGSPLALGSENTPQDFILPSQLQSSQGIQRHPHYCRRCGAPRKGHPRASCFVAEDAGDAGDAGDGGALVEADGAGDEGRVATLLPGEGVDGGGDGAVLVKGEVAGGEGGVAGSRSVG</sequence>
<dbReference type="EMBL" id="CM047580">
    <property type="protein sequence ID" value="KAI9922160.1"/>
    <property type="molecule type" value="Genomic_DNA"/>
</dbReference>
<accession>A0ACC0WVW5</accession>
<organism evidence="1 2">
    <name type="scientific">Peronosclerospora sorghi</name>
    <dbReference type="NCBI Taxonomy" id="230839"/>
    <lineage>
        <taxon>Eukaryota</taxon>
        <taxon>Sar</taxon>
        <taxon>Stramenopiles</taxon>
        <taxon>Oomycota</taxon>
        <taxon>Peronosporomycetes</taxon>
        <taxon>Peronosporales</taxon>
        <taxon>Peronosporaceae</taxon>
        <taxon>Peronosclerospora</taxon>
    </lineage>
</organism>